<protein>
    <submittedName>
        <fullName evidence="1">Uncharacterized protein</fullName>
    </submittedName>
</protein>
<reference evidence="1 2" key="1">
    <citation type="submission" date="2018-08" db="EMBL/GenBank/DDBJ databases">
        <title>Murine metabolic-syndrome-specific gut microbial biobank.</title>
        <authorList>
            <person name="Liu C."/>
        </authorList>
    </citation>
    <scope>NUCLEOTIDE SEQUENCE [LARGE SCALE GENOMIC DNA]</scope>
    <source>
        <strain evidence="1 2">X69</strain>
    </source>
</reference>
<dbReference type="EMBL" id="QXWZ01000001">
    <property type="protein sequence ID" value="NBI77284.1"/>
    <property type="molecule type" value="Genomic_DNA"/>
</dbReference>
<proteinExistence type="predicted"/>
<name>A0A845RBT4_9FIRM</name>
<sequence length="100" mass="11460">MIKIVRYEGAYSPQNYVEMVTGQCYLFQADKLSDVIAEIQHLLGINGYRFRDYPLSEIAGIIEKELDVVLVKLAGEDSSGEWRTVYHWFEVPKTRKGGTD</sequence>
<organism evidence="1 2">
    <name type="scientific">Anaerotruncus colihominis</name>
    <dbReference type="NCBI Taxonomy" id="169435"/>
    <lineage>
        <taxon>Bacteria</taxon>
        <taxon>Bacillati</taxon>
        <taxon>Bacillota</taxon>
        <taxon>Clostridia</taxon>
        <taxon>Eubacteriales</taxon>
        <taxon>Oscillospiraceae</taxon>
        <taxon>Anaerotruncus</taxon>
    </lineage>
</organism>
<evidence type="ECO:0000313" key="1">
    <source>
        <dbReference type="EMBL" id="NBI77284.1"/>
    </source>
</evidence>
<comment type="caution">
    <text evidence="1">The sequence shown here is derived from an EMBL/GenBank/DDBJ whole genome shotgun (WGS) entry which is preliminary data.</text>
</comment>
<dbReference type="Proteomes" id="UP000446348">
    <property type="component" value="Unassembled WGS sequence"/>
</dbReference>
<accession>A0A845RBT4</accession>
<dbReference type="AlphaFoldDB" id="A0A845RBT4"/>
<evidence type="ECO:0000313" key="2">
    <source>
        <dbReference type="Proteomes" id="UP000446348"/>
    </source>
</evidence>
<gene>
    <name evidence="1" type="ORF">D3Z39_00060</name>
</gene>